<gene>
    <name evidence="2" type="ORF">Pla111_31590</name>
</gene>
<dbReference type="InterPro" id="IPR038607">
    <property type="entry name" value="PhoD-like_sf"/>
</dbReference>
<dbReference type="InterPro" id="IPR052900">
    <property type="entry name" value="Phospholipid_Metab_Enz"/>
</dbReference>
<feature type="domain" description="PhoD-like phosphatase metallophosphatase" evidence="1">
    <location>
        <begin position="258"/>
        <end position="489"/>
    </location>
</feature>
<dbReference type="Gene3D" id="3.60.21.70">
    <property type="entry name" value="PhoD-like phosphatase"/>
    <property type="match status" value="1"/>
</dbReference>
<organism evidence="2 3">
    <name type="scientific">Botrimarina hoheduenensis</name>
    <dbReference type="NCBI Taxonomy" id="2528000"/>
    <lineage>
        <taxon>Bacteria</taxon>
        <taxon>Pseudomonadati</taxon>
        <taxon>Planctomycetota</taxon>
        <taxon>Planctomycetia</taxon>
        <taxon>Pirellulales</taxon>
        <taxon>Lacipirellulaceae</taxon>
        <taxon>Botrimarina</taxon>
    </lineage>
</organism>
<dbReference type="Pfam" id="PF09423">
    <property type="entry name" value="PhoD"/>
    <property type="match status" value="1"/>
</dbReference>
<dbReference type="EMBL" id="SJPH01000009">
    <property type="protein sequence ID" value="TWT41444.1"/>
    <property type="molecule type" value="Genomic_DNA"/>
</dbReference>
<dbReference type="PANTHER" id="PTHR43606">
    <property type="entry name" value="PHOSPHATASE, PUTATIVE (AFU_ORTHOLOGUE AFUA_6G08710)-RELATED"/>
    <property type="match status" value="1"/>
</dbReference>
<evidence type="ECO:0000313" key="2">
    <source>
        <dbReference type="EMBL" id="TWT41444.1"/>
    </source>
</evidence>
<dbReference type="SUPFAM" id="SSF56300">
    <property type="entry name" value="Metallo-dependent phosphatases"/>
    <property type="match status" value="1"/>
</dbReference>
<dbReference type="OrthoDB" id="9761852at2"/>
<dbReference type="InterPro" id="IPR029052">
    <property type="entry name" value="Metallo-depent_PP-like"/>
</dbReference>
<dbReference type="PANTHER" id="PTHR43606:SF2">
    <property type="entry name" value="ALKALINE PHOSPHATASE FAMILY PROTEIN (AFU_ORTHOLOGUE AFUA_5G03860)"/>
    <property type="match status" value="1"/>
</dbReference>
<sequence>MKAESIGSLASYESINTGWSIQGFSRCTTTCSSIRARRCIANSVWRSLSVVAALLSLAVIGVCDQSLAESPLQPKVTAPFTELDTLCVNDWWNRPASRIVETRVPRDEVIAFGIYTVSSGQLKLSAQLFPLYPDESRTVRLEIKHDESWSEVARATVNDLGWSALFRVPNWDTTTDIPYRIRHGVKAVYEGLIRKDPVNKREIVVAALSCNSSNDRGLRPNYVRNINHQNPDLVFFAGDQSYDHRQHTAAWLKFGLQFRDVFRDRPCVTIPDDHDIGQPNLWGEGGKLATRKDSSDGGYNFHPEYVRMVDRCQTAHLPDPYDPTPIDRGIGVYYTSLLLGGVDFAIIEDRKFKSGPAGKIPQQGPRPDHVTKPDYDPKALDQPGLILLGERQLEFLEQWARDPSQVAFKVLLSQTSFCGGPHLHGPNQERLYADLDSNGWPQSGRDQAVRLLREAGAVHLAGDQHIAMLIEYGVDRYRDAGWSFAVPAIVNSIYSRWWRPLGDAPGANRDPDEVLPWTGDYLDGFGNKITMHAYANPETSSQGAGYGLIRFDKPTSQVTFECWPRDADVTQSDAKQFPGWPRTATILRSRAAKN</sequence>
<evidence type="ECO:0000259" key="1">
    <source>
        <dbReference type="Pfam" id="PF09423"/>
    </source>
</evidence>
<protein>
    <submittedName>
        <fullName evidence="2">PhoD-like phosphatase</fullName>
    </submittedName>
</protein>
<dbReference type="AlphaFoldDB" id="A0A5C5VS66"/>
<comment type="caution">
    <text evidence="2">The sequence shown here is derived from an EMBL/GenBank/DDBJ whole genome shotgun (WGS) entry which is preliminary data.</text>
</comment>
<reference evidence="2 3" key="1">
    <citation type="submission" date="2019-02" db="EMBL/GenBank/DDBJ databases">
        <title>Deep-cultivation of Planctomycetes and their phenomic and genomic characterization uncovers novel biology.</title>
        <authorList>
            <person name="Wiegand S."/>
            <person name="Jogler M."/>
            <person name="Boedeker C."/>
            <person name="Pinto D."/>
            <person name="Vollmers J."/>
            <person name="Rivas-Marin E."/>
            <person name="Kohn T."/>
            <person name="Peeters S.H."/>
            <person name="Heuer A."/>
            <person name="Rast P."/>
            <person name="Oberbeckmann S."/>
            <person name="Bunk B."/>
            <person name="Jeske O."/>
            <person name="Meyerdierks A."/>
            <person name="Storesund J.E."/>
            <person name="Kallscheuer N."/>
            <person name="Luecker S."/>
            <person name="Lage O.M."/>
            <person name="Pohl T."/>
            <person name="Merkel B.J."/>
            <person name="Hornburger P."/>
            <person name="Mueller R.-W."/>
            <person name="Bruemmer F."/>
            <person name="Labrenz M."/>
            <person name="Spormann A.M."/>
            <person name="Op Den Camp H."/>
            <person name="Overmann J."/>
            <person name="Amann R."/>
            <person name="Jetten M.S.M."/>
            <person name="Mascher T."/>
            <person name="Medema M.H."/>
            <person name="Devos D.P."/>
            <person name="Kaster A.-K."/>
            <person name="Ovreas L."/>
            <person name="Rohde M."/>
            <person name="Galperin M.Y."/>
            <person name="Jogler C."/>
        </authorList>
    </citation>
    <scope>NUCLEOTIDE SEQUENCE [LARGE SCALE GENOMIC DNA]</scope>
    <source>
        <strain evidence="2 3">Pla111</strain>
    </source>
</reference>
<accession>A0A5C5VS66</accession>
<keyword evidence="3" id="KW-1185">Reference proteome</keyword>
<name>A0A5C5VS66_9BACT</name>
<proteinExistence type="predicted"/>
<dbReference type="CDD" id="cd00838">
    <property type="entry name" value="MPP_superfamily"/>
    <property type="match status" value="1"/>
</dbReference>
<dbReference type="Proteomes" id="UP000318995">
    <property type="component" value="Unassembled WGS sequence"/>
</dbReference>
<dbReference type="InterPro" id="IPR018946">
    <property type="entry name" value="PhoD-like_MPP"/>
</dbReference>
<evidence type="ECO:0000313" key="3">
    <source>
        <dbReference type="Proteomes" id="UP000318995"/>
    </source>
</evidence>